<dbReference type="PANTHER" id="PTHR43713">
    <property type="entry name" value="GLUTAMATE-1-SEMIALDEHYDE 2,1-AMINOMUTASE"/>
    <property type="match status" value="1"/>
</dbReference>
<evidence type="ECO:0000256" key="9">
    <source>
        <dbReference type="ARBA" id="ARBA00023235"/>
    </source>
</evidence>
<reference evidence="14" key="3">
    <citation type="submission" date="2023-05" db="EMBL/GenBank/DDBJ databases">
        <authorList>
            <person name="Smith C.H."/>
        </authorList>
    </citation>
    <scope>NUCLEOTIDE SEQUENCE</scope>
    <source>
        <strain evidence="14">CHS0354</strain>
        <tissue evidence="14">Mantle</tissue>
    </source>
</reference>
<keyword evidence="7" id="KW-0663">Pyridoxal phosphate</keyword>
<comment type="caution">
    <text evidence="14">The sequence shown here is derived from an EMBL/GenBank/DDBJ whole genome shotgun (WGS) entry which is preliminary data.</text>
</comment>
<accession>A0AAE0RZ48</accession>
<keyword evidence="6" id="KW-0049">Antioxidant</keyword>
<dbReference type="InterPro" id="IPR019479">
    <property type="entry name" value="Peroxiredoxin_C"/>
</dbReference>
<dbReference type="EC" id="5.4.3.8" evidence="4"/>
<evidence type="ECO:0000256" key="3">
    <source>
        <dbReference type="ARBA" id="ARBA00008981"/>
    </source>
</evidence>
<dbReference type="NCBIfam" id="TIGR00713">
    <property type="entry name" value="hemL"/>
    <property type="match status" value="1"/>
</dbReference>
<evidence type="ECO:0000256" key="5">
    <source>
        <dbReference type="ARBA" id="ARBA00022559"/>
    </source>
</evidence>
<dbReference type="SUPFAM" id="SSF53383">
    <property type="entry name" value="PLP-dependent transferases"/>
    <property type="match status" value="1"/>
</dbReference>
<dbReference type="GO" id="GO:0030170">
    <property type="term" value="F:pyridoxal phosphate binding"/>
    <property type="evidence" value="ECO:0007669"/>
    <property type="project" value="InterPro"/>
</dbReference>
<evidence type="ECO:0000313" key="14">
    <source>
        <dbReference type="EMBL" id="KAK3582396.1"/>
    </source>
</evidence>
<dbReference type="CDD" id="cd03016">
    <property type="entry name" value="PRX_1cys"/>
    <property type="match status" value="1"/>
</dbReference>
<dbReference type="Gene3D" id="3.40.640.10">
    <property type="entry name" value="Type I PLP-dependent aspartate aminotransferase-like (Major domain)"/>
    <property type="match status" value="1"/>
</dbReference>
<dbReference type="Proteomes" id="UP001195483">
    <property type="component" value="Unassembled WGS sequence"/>
</dbReference>
<dbReference type="EMBL" id="JAEAOA010001427">
    <property type="protein sequence ID" value="KAK3582396.1"/>
    <property type="molecule type" value="Genomic_DNA"/>
</dbReference>
<keyword evidence="5" id="KW-0575">Peroxidase</keyword>
<dbReference type="InterPro" id="IPR036249">
    <property type="entry name" value="Thioredoxin-like_sf"/>
</dbReference>
<name>A0AAE0RZ48_9BIVA</name>
<keyword evidence="10" id="KW-0627">Porphyrin biosynthesis</keyword>
<dbReference type="InterPro" id="IPR000866">
    <property type="entry name" value="AhpC/TSA"/>
</dbReference>
<dbReference type="NCBIfam" id="NF009668">
    <property type="entry name" value="PRK13189.1"/>
    <property type="match status" value="1"/>
</dbReference>
<dbReference type="Pfam" id="PF00202">
    <property type="entry name" value="Aminotran_3"/>
    <property type="match status" value="1"/>
</dbReference>
<keyword evidence="8" id="KW-0560">Oxidoreductase</keyword>
<dbReference type="Gene3D" id="3.40.30.10">
    <property type="entry name" value="Glutaredoxin"/>
    <property type="match status" value="1"/>
</dbReference>
<dbReference type="InterPro" id="IPR015424">
    <property type="entry name" value="PyrdxlP-dep_Trfase"/>
</dbReference>
<dbReference type="GO" id="GO:0008483">
    <property type="term" value="F:transaminase activity"/>
    <property type="evidence" value="ECO:0007669"/>
    <property type="project" value="InterPro"/>
</dbReference>
<dbReference type="FunFam" id="3.40.640.10:FF:000021">
    <property type="entry name" value="Glutamate-1-semialdehyde 2,1-aminomutase"/>
    <property type="match status" value="1"/>
</dbReference>
<evidence type="ECO:0000256" key="10">
    <source>
        <dbReference type="ARBA" id="ARBA00023244"/>
    </source>
</evidence>
<dbReference type="InterPro" id="IPR015421">
    <property type="entry name" value="PyrdxlP-dep_Trfase_major"/>
</dbReference>
<reference evidence="14" key="2">
    <citation type="journal article" date="2021" name="Genome Biol. Evol.">
        <title>Developing a high-quality reference genome for a parasitic bivalve with doubly uniparental inheritance (Bivalvia: Unionida).</title>
        <authorList>
            <person name="Smith C.H."/>
        </authorList>
    </citation>
    <scope>NUCLEOTIDE SEQUENCE</scope>
    <source>
        <strain evidence="14">CHS0354</strain>
        <tissue evidence="14">Mantle</tissue>
    </source>
</reference>
<dbReference type="PANTHER" id="PTHR43713:SF3">
    <property type="entry name" value="GLUTAMATE-1-SEMIALDEHYDE 2,1-AMINOMUTASE 1, CHLOROPLASTIC-RELATED"/>
    <property type="match status" value="1"/>
</dbReference>
<evidence type="ECO:0000256" key="1">
    <source>
        <dbReference type="ARBA" id="ARBA00001933"/>
    </source>
</evidence>
<dbReference type="InterPro" id="IPR013766">
    <property type="entry name" value="Thioredoxin_domain"/>
</dbReference>
<evidence type="ECO:0000256" key="12">
    <source>
        <dbReference type="ARBA" id="ARBA00025719"/>
    </source>
</evidence>
<dbReference type="FunFam" id="3.40.30.10:FF:000011">
    <property type="entry name" value="Peroxiredoxin PRX1"/>
    <property type="match status" value="1"/>
</dbReference>
<comment type="cofactor">
    <cofactor evidence="1">
        <name>pyridoxal 5'-phosphate</name>
        <dbReference type="ChEBI" id="CHEBI:597326"/>
    </cofactor>
</comment>
<organism evidence="14 15">
    <name type="scientific">Potamilus streckersoni</name>
    <dbReference type="NCBI Taxonomy" id="2493646"/>
    <lineage>
        <taxon>Eukaryota</taxon>
        <taxon>Metazoa</taxon>
        <taxon>Spiralia</taxon>
        <taxon>Lophotrochozoa</taxon>
        <taxon>Mollusca</taxon>
        <taxon>Bivalvia</taxon>
        <taxon>Autobranchia</taxon>
        <taxon>Heteroconchia</taxon>
        <taxon>Palaeoheterodonta</taxon>
        <taxon>Unionida</taxon>
        <taxon>Unionoidea</taxon>
        <taxon>Unionidae</taxon>
        <taxon>Ambleminae</taxon>
        <taxon>Lampsilini</taxon>
        <taxon>Potamilus</taxon>
    </lineage>
</organism>
<dbReference type="GO" id="GO:0051920">
    <property type="term" value="F:peroxiredoxin activity"/>
    <property type="evidence" value="ECO:0007669"/>
    <property type="project" value="InterPro"/>
</dbReference>
<sequence>MPRIGDSAPDFDAITTIGNVKFSEFIKGSWVILFSHPADFTPVCTTELIGFATEKEFFKAHNTKLIGLSIDSIHSHIAWVHAIQEKTSTLLEYPIIADIDMKVSKLYGMIQPGESETATVRAVFVIDPQGKVRLIMYYPLNVGRNMDEIKRTLVALQTADDNKCALPLNWKKGEKIVVPAPRTVEALTERKATYFLRAKKVIPGGVNSPVRAFKSVGGDPLFIKKGNGSKIWDEDGNEFIDFVCSWGALLYGHSHPRVQSALKSVIEHIGTSFGAPTLREVEFAELIQILVPAAEMVRLVSSGTEATMTAIRIARGYTGKDKIIKFEGCYHGHGDSFLIKAGSGATTMGTPDSLGIPKGFLQETLCAEFNNIKSVETLLNANKNQIAAIIIEPVAGNMGVVPAHTDFLKELRKLCTLNNIVLIFDEVMTGFRLSKGGSSELYSITPDLITFGKIIGGGLPVAAYCGKKEIMSYVSPEGGVYQAGTLSGNPLAVAAGIEILTMIKEDPPYNQLNNQAIFFTNELKYTLKKIGMPYQINQVGSMLSLFFTDVPVTNYANAKTSDTKKFAVYFNKMLEQGIYLPPSQFEAMFLSTQISDADISQTIEAFTHALN</sequence>
<dbReference type="HAMAP" id="MF_00375">
    <property type="entry name" value="HemL_aminotrans_3"/>
    <property type="match status" value="1"/>
</dbReference>
<evidence type="ECO:0000256" key="7">
    <source>
        <dbReference type="ARBA" id="ARBA00022898"/>
    </source>
</evidence>
<dbReference type="InterPro" id="IPR005814">
    <property type="entry name" value="Aminotrans_3"/>
</dbReference>
<comment type="similarity">
    <text evidence="12">Belongs to the peroxiredoxin family. Prx6 subfamily.</text>
</comment>
<evidence type="ECO:0000259" key="13">
    <source>
        <dbReference type="PROSITE" id="PS51352"/>
    </source>
</evidence>
<keyword evidence="9" id="KW-0413">Isomerase</keyword>
<proteinExistence type="inferred from homology"/>
<evidence type="ECO:0000256" key="11">
    <source>
        <dbReference type="ARBA" id="ARBA00023284"/>
    </source>
</evidence>
<comment type="similarity">
    <text evidence="3">Belongs to the class-III pyridoxal-phosphate-dependent aminotransferase family. HemL subfamily.</text>
</comment>
<dbReference type="InterPro" id="IPR015422">
    <property type="entry name" value="PyrdxlP-dep_Trfase_small"/>
</dbReference>
<dbReference type="GO" id="GO:0042286">
    <property type="term" value="F:glutamate-1-semialdehyde 2,1-aminomutase activity"/>
    <property type="evidence" value="ECO:0007669"/>
    <property type="project" value="UniProtKB-EC"/>
</dbReference>
<evidence type="ECO:0000256" key="4">
    <source>
        <dbReference type="ARBA" id="ARBA00012143"/>
    </source>
</evidence>
<dbReference type="SUPFAM" id="SSF52833">
    <property type="entry name" value="Thioredoxin-like"/>
    <property type="match status" value="1"/>
</dbReference>
<dbReference type="InterPro" id="IPR045020">
    <property type="entry name" value="PRX_1cys"/>
</dbReference>
<reference evidence="14" key="1">
    <citation type="journal article" date="2021" name="Genome Biol. Evol.">
        <title>A High-Quality Reference Genome for a Parasitic Bivalve with Doubly Uniparental Inheritance (Bivalvia: Unionida).</title>
        <authorList>
            <person name="Smith C.H."/>
        </authorList>
    </citation>
    <scope>NUCLEOTIDE SEQUENCE</scope>
    <source>
        <strain evidence="14">CHS0354</strain>
    </source>
</reference>
<evidence type="ECO:0000256" key="6">
    <source>
        <dbReference type="ARBA" id="ARBA00022862"/>
    </source>
</evidence>
<dbReference type="Gene3D" id="3.90.1150.10">
    <property type="entry name" value="Aspartate Aminotransferase, domain 1"/>
    <property type="match status" value="1"/>
</dbReference>
<dbReference type="PROSITE" id="PS00600">
    <property type="entry name" value="AA_TRANSFER_CLASS_3"/>
    <property type="match status" value="1"/>
</dbReference>
<dbReference type="NCBIfam" id="NF000818">
    <property type="entry name" value="PRK00062.1"/>
    <property type="match status" value="1"/>
</dbReference>
<comment type="pathway">
    <text evidence="2">Porphyrin-containing compound metabolism; protoporphyrin-IX biosynthesis; 5-aminolevulinate from L-glutamyl-tRNA(Glu): step 2/2.</text>
</comment>
<dbReference type="Pfam" id="PF10417">
    <property type="entry name" value="1-cysPrx_C"/>
    <property type="match status" value="1"/>
</dbReference>
<dbReference type="GO" id="GO:0006779">
    <property type="term" value="P:porphyrin-containing compound biosynthetic process"/>
    <property type="evidence" value="ECO:0007669"/>
    <property type="project" value="UniProtKB-KW"/>
</dbReference>
<dbReference type="Pfam" id="PF00578">
    <property type="entry name" value="AhpC-TSA"/>
    <property type="match status" value="1"/>
</dbReference>
<dbReference type="AlphaFoldDB" id="A0AAE0RZ48"/>
<evidence type="ECO:0000256" key="2">
    <source>
        <dbReference type="ARBA" id="ARBA00004819"/>
    </source>
</evidence>
<gene>
    <name evidence="14" type="ORF">CHS0354_023940</name>
</gene>
<dbReference type="InterPro" id="IPR004639">
    <property type="entry name" value="4pyrrol_synth_GluAld_NH2Trfase"/>
</dbReference>
<dbReference type="CDD" id="cd00610">
    <property type="entry name" value="OAT_like"/>
    <property type="match status" value="1"/>
</dbReference>
<dbReference type="InterPro" id="IPR049704">
    <property type="entry name" value="Aminotrans_3_PPA_site"/>
</dbReference>
<evidence type="ECO:0000313" key="15">
    <source>
        <dbReference type="Proteomes" id="UP001195483"/>
    </source>
</evidence>
<dbReference type="Gene3D" id="3.30.1020.10">
    <property type="entry name" value="Antioxidant, Horf6, Chain A, domain2"/>
    <property type="match status" value="1"/>
</dbReference>
<dbReference type="PROSITE" id="PS51352">
    <property type="entry name" value="THIOREDOXIN_2"/>
    <property type="match status" value="1"/>
</dbReference>
<feature type="domain" description="Thioredoxin" evidence="13">
    <location>
        <begin position="2"/>
        <end position="158"/>
    </location>
</feature>
<keyword evidence="15" id="KW-1185">Reference proteome</keyword>
<protein>
    <recommendedName>
        <fullName evidence="4">glutamate-1-semialdehyde 2,1-aminomutase</fullName>
        <ecNumber evidence="4">5.4.3.8</ecNumber>
    </recommendedName>
</protein>
<keyword evidence="11" id="KW-0676">Redox-active center</keyword>
<evidence type="ECO:0000256" key="8">
    <source>
        <dbReference type="ARBA" id="ARBA00023002"/>
    </source>
</evidence>